<accession>A0ABT0WHZ9</accession>
<dbReference type="Proteomes" id="UP001523262">
    <property type="component" value="Unassembled WGS sequence"/>
</dbReference>
<evidence type="ECO:0000313" key="7">
    <source>
        <dbReference type="Proteomes" id="UP001523262"/>
    </source>
</evidence>
<comment type="caution">
    <text evidence="6">The sequence shown here is derived from an EMBL/GenBank/DDBJ whole genome shotgun (WGS) entry which is preliminary data.</text>
</comment>
<keyword evidence="3" id="KW-0328">Glycosyltransferase</keyword>
<keyword evidence="4" id="KW-0808">Transferase</keyword>
<comment type="pathway">
    <text evidence="1">Cell wall biogenesis; cell wall polysaccharide biosynthesis.</text>
</comment>
<reference evidence="6 7" key="1">
    <citation type="submission" date="2022-06" db="EMBL/GenBank/DDBJ databases">
        <authorList>
            <person name="Jeon C.O."/>
        </authorList>
    </citation>
    <scope>NUCLEOTIDE SEQUENCE [LARGE SCALE GENOMIC DNA]</scope>
    <source>
        <strain evidence="6 7">KCTC 13943</strain>
    </source>
</reference>
<evidence type="ECO:0000256" key="3">
    <source>
        <dbReference type="ARBA" id="ARBA00022676"/>
    </source>
</evidence>
<dbReference type="Gene3D" id="3.90.550.10">
    <property type="entry name" value="Spore Coat Polysaccharide Biosynthesis Protein SpsA, Chain A"/>
    <property type="match status" value="1"/>
</dbReference>
<dbReference type="PANTHER" id="PTHR43179">
    <property type="entry name" value="RHAMNOSYLTRANSFERASE WBBL"/>
    <property type="match status" value="1"/>
</dbReference>
<name>A0ABT0WHZ9_9BACI</name>
<comment type="similarity">
    <text evidence="2">Belongs to the glycosyltransferase 2 family.</text>
</comment>
<dbReference type="CDD" id="cd02526">
    <property type="entry name" value="GT2_RfbF_like"/>
    <property type="match status" value="1"/>
</dbReference>
<organism evidence="6 7">
    <name type="scientific">Neobacillus pocheonensis</name>
    <dbReference type="NCBI Taxonomy" id="363869"/>
    <lineage>
        <taxon>Bacteria</taxon>
        <taxon>Bacillati</taxon>
        <taxon>Bacillota</taxon>
        <taxon>Bacilli</taxon>
        <taxon>Bacillales</taxon>
        <taxon>Bacillaceae</taxon>
        <taxon>Neobacillus</taxon>
    </lineage>
</organism>
<protein>
    <submittedName>
        <fullName evidence="6">Glycosyltransferase family 2 protein</fullName>
    </submittedName>
</protein>
<feature type="domain" description="Glycosyltransferase 2-like" evidence="5">
    <location>
        <begin position="6"/>
        <end position="125"/>
    </location>
</feature>
<proteinExistence type="inferred from homology"/>
<dbReference type="SUPFAM" id="SSF53448">
    <property type="entry name" value="Nucleotide-diphospho-sugar transferases"/>
    <property type="match status" value="1"/>
</dbReference>
<evidence type="ECO:0000256" key="2">
    <source>
        <dbReference type="ARBA" id="ARBA00006739"/>
    </source>
</evidence>
<evidence type="ECO:0000313" key="6">
    <source>
        <dbReference type="EMBL" id="MCM2535946.1"/>
    </source>
</evidence>
<sequence length="286" mass="33714">MYVGVVVLYNPESEQVIKNISSYINNLDHLLIIDNSDVESKEIIEYFRQNEKVTYTCLKENKGIAYALNRGIDFAKKHDGQWLLTMDQDSSFPANEFGRFVSFVQEHKDVYKDAAIFSPLHKVPYLQKEKGITKVRSVMTSGNLLNMNLIDKIGYFDEKLFIDSVDHEYCYRINQKGYSVYRVNDIELVHNLGELAVKVLFGKKLFVTNHNYIRRYYITRNFLYVNKVYSNYSKLGFAKFVVSYLYWTFLTITFFEKNKMLKYKSMWTGLLDYKNGKFGKITLNRN</sequence>
<dbReference type="Pfam" id="PF00535">
    <property type="entry name" value="Glycos_transf_2"/>
    <property type="match status" value="1"/>
</dbReference>
<dbReference type="PANTHER" id="PTHR43179:SF12">
    <property type="entry name" value="GALACTOFURANOSYLTRANSFERASE GLFT2"/>
    <property type="match status" value="1"/>
</dbReference>
<gene>
    <name evidence="6" type="ORF">NDK43_31215</name>
</gene>
<dbReference type="EMBL" id="JAMQCR010000003">
    <property type="protein sequence ID" value="MCM2535946.1"/>
    <property type="molecule type" value="Genomic_DNA"/>
</dbReference>
<keyword evidence="7" id="KW-1185">Reference proteome</keyword>
<evidence type="ECO:0000259" key="5">
    <source>
        <dbReference type="Pfam" id="PF00535"/>
    </source>
</evidence>
<dbReference type="InterPro" id="IPR029044">
    <property type="entry name" value="Nucleotide-diphossugar_trans"/>
</dbReference>
<dbReference type="InterPro" id="IPR001173">
    <property type="entry name" value="Glyco_trans_2-like"/>
</dbReference>
<evidence type="ECO:0000256" key="4">
    <source>
        <dbReference type="ARBA" id="ARBA00022679"/>
    </source>
</evidence>
<evidence type="ECO:0000256" key="1">
    <source>
        <dbReference type="ARBA" id="ARBA00004776"/>
    </source>
</evidence>